<dbReference type="PRINTS" id="PR00176">
    <property type="entry name" value="NANEUSMPORT"/>
</dbReference>
<gene>
    <name evidence="7" type="ORF">MNBD_GAMMA11-3322</name>
</gene>
<organism evidence="7">
    <name type="scientific">hydrothermal vent metagenome</name>
    <dbReference type="NCBI Taxonomy" id="652676"/>
    <lineage>
        <taxon>unclassified sequences</taxon>
        <taxon>metagenomes</taxon>
        <taxon>ecological metagenomes</taxon>
    </lineage>
</organism>
<keyword evidence="2" id="KW-0813">Transport</keyword>
<feature type="transmembrane region" description="Helical" evidence="6">
    <location>
        <begin position="17"/>
        <end position="34"/>
    </location>
</feature>
<feature type="transmembrane region" description="Helical" evidence="6">
    <location>
        <begin position="225"/>
        <end position="249"/>
    </location>
</feature>
<evidence type="ECO:0000313" key="7">
    <source>
        <dbReference type="EMBL" id="VAW62052.1"/>
    </source>
</evidence>
<dbReference type="PROSITE" id="PS00610">
    <property type="entry name" value="NA_NEUROTRAN_SYMP_1"/>
    <property type="match status" value="1"/>
</dbReference>
<dbReference type="SUPFAM" id="SSF161070">
    <property type="entry name" value="SNF-like"/>
    <property type="match status" value="1"/>
</dbReference>
<keyword evidence="3 6" id="KW-0812">Transmembrane</keyword>
<dbReference type="EMBL" id="UOFG01000162">
    <property type="protein sequence ID" value="VAW62052.1"/>
    <property type="molecule type" value="Genomic_DNA"/>
</dbReference>
<dbReference type="PROSITE" id="PS50267">
    <property type="entry name" value="NA_NEUROTRAN_SYMP_3"/>
    <property type="match status" value="1"/>
</dbReference>
<reference evidence="7" key="1">
    <citation type="submission" date="2018-06" db="EMBL/GenBank/DDBJ databases">
        <authorList>
            <person name="Zhirakovskaya E."/>
        </authorList>
    </citation>
    <scope>NUCLEOTIDE SEQUENCE</scope>
</reference>
<proteinExistence type="predicted"/>
<evidence type="ECO:0000256" key="5">
    <source>
        <dbReference type="ARBA" id="ARBA00023136"/>
    </source>
</evidence>
<evidence type="ECO:0000256" key="6">
    <source>
        <dbReference type="SAM" id="Phobius"/>
    </source>
</evidence>
<dbReference type="PANTHER" id="PTHR42948:SF1">
    <property type="entry name" value="TRANSPORTER"/>
    <property type="match status" value="1"/>
</dbReference>
<feature type="transmembrane region" description="Helical" evidence="6">
    <location>
        <begin position="154"/>
        <end position="173"/>
    </location>
</feature>
<comment type="subcellular location">
    <subcellularLocation>
        <location evidence="1">Membrane</location>
        <topology evidence="1">Multi-pass membrane protein</topology>
    </subcellularLocation>
</comment>
<keyword evidence="4 6" id="KW-1133">Transmembrane helix</keyword>
<dbReference type="AlphaFoldDB" id="A0A3B0XF47"/>
<keyword evidence="5 6" id="KW-0472">Membrane</keyword>
<feature type="transmembrane region" description="Helical" evidence="6">
    <location>
        <begin position="92"/>
        <end position="113"/>
    </location>
</feature>
<dbReference type="InterPro" id="IPR037272">
    <property type="entry name" value="SNS_sf"/>
</dbReference>
<accession>A0A3B0XF47</accession>
<protein>
    <submittedName>
        <fullName evidence="7">Sodium-dependent transporter, SNF family</fullName>
    </submittedName>
</protein>
<name>A0A3B0XF47_9ZZZZ</name>
<feature type="transmembrane region" description="Helical" evidence="6">
    <location>
        <begin position="303"/>
        <end position="326"/>
    </location>
</feature>
<feature type="transmembrane region" description="Helical" evidence="6">
    <location>
        <begin position="180"/>
        <end position="205"/>
    </location>
</feature>
<feature type="transmembrane region" description="Helical" evidence="6">
    <location>
        <begin position="261"/>
        <end position="283"/>
    </location>
</feature>
<sequence>MSEQTQGSIHGQWSGRMAFIFAATGSAVGLGNIWKFPYITGENGGGAFVLIYLLCIAAIGIPIMVAEVMLGRRGRQSPINSMASLAAEEGRPGAWVLLGWLGVIAGFLILSYYSVIAGLAMSYVFRTAGGLFTGATADGVGSIFKSIVGDPEKLLAWHTLFMVITMVIVARGVKNGLEKVVTWLMPGLFVILIVLMFYSMSTGHFSEGLSFLFSPDFSKIKTEGVLIAMGHAFFTLSLGMGAIMVYGSYLPKEVSIAKATVTIALADTAVALMAGLVIFPIVFANKLEPGSGFGLIFETLPIAFGQMEAGVLIGTLFFVLLVLAALSSSISLIEPAVAWLVENRDMSRVRASIWCGM</sequence>
<evidence type="ECO:0000256" key="1">
    <source>
        <dbReference type="ARBA" id="ARBA00004141"/>
    </source>
</evidence>
<evidence type="ECO:0000256" key="2">
    <source>
        <dbReference type="ARBA" id="ARBA00022448"/>
    </source>
</evidence>
<dbReference type="GO" id="GO:0016020">
    <property type="term" value="C:membrane"/>
    <property type="evidence" value="ECO:0007669"/>
    <property type="project" value="UniProtKB-SubCell"/>
</dbReference>
<dbReference type="InterPro" id="IPR000175">
    <property type="entry name" value="Na/ntran_symport"/>
</dbReference>
<evidence type="ECO:0000256" key="3">
    <source>
        <dbReference type="ARBA" id="ARBA00022692"/>
    </source>
</evidence>
<dbReference type="NCBIfam" id="NF037979">
    <property type="entry name" value="Na_transp"/>
    <property type="match status" value="1"/>
</dbReference>
<evidence type="ECO:0000256" key="4">
    <source>
        <dbReference type="ARBA" id="ARBA00022989"/>
    </source>
</evidence>
<feature type="non-terminal residue" evidence="7">
    <location>
        <position position="357"/>
    </location>
</feature>
<dbReference type="PANTHER" id="PTHR42948">
    <property type="entry name" value="TRANSPORTER"/>
    <property type="match status" value="1"/>
</dbReference>
<dbReference type="Pfam" id="PF00209">
    <property type="entry name" value="SNF"/>
    <property type="match status" value="2"/>
</dbReference>
<dbReference type="InterPro" id="IPR047218">
    <property type="entry name" value="YocR/YhdH-like"/>
</dbReference>
<feature type="transmembrane region" description="Helical" evidence="6">
    <location>
        <begin position="46"/>
        <end position="71"/>
    </location>
</feature>
<dbReference type="CDD" id="cd10336">
    <property type="entry name" value="SLC6sbd_Tyt1-Like"/>
    <property type="match status" value="1"/>
</dbReference>